<name>A0ABS5FY25_9BRAD</name>
<dbReference type="SUPFAM" id="SSF53756">
    <property type="entry name" value="UDP-Glycosyltransferase/glycogen phosphorylase"/>
    <property type="match status" value="1"/>
</dbReference>
<dbReference type="RefSeq" id="WP_212495619.1">
    <property type="nucleotide sequence ID" value="NZ_JAFCJH010000097.1"/>
</dbReference>
<evidence type="ECO:0000313" key="4">
    <source>
        <dbReference type="Proteomes" id="UP001315278"/>
    </source>
</evidence>
<evidence type="ECO:0000259" key="1">
    <source>
        <dbReference type="Pfam" id="PF00534"/>
    </source>
</evidence>
<dbReference type="EMBL" id="JAFCJH010000097">
    <property type="protein sequence ID" value="MBR0801687.1"/>
    <property type="molecule type" value="Genomic_DNA"/>
</dbReference>
<organism evidence="3 4">
    <name type="scientific">Bradyrhizobium jicamae</name>
    <dbReference type="NCBI Taxonomy" id="280332"/>
    <lineage>
        <taxon>Bacteria</taxon>
        <taxon>Pseudomonadati</taxon>
        <taxon>Pseudomonadota</taxon>
        <taxon>Alphaproteobacteria</taxon>
        <taxon>Hyphomicrobiales</taxon>
        <taxon>Nitrobacteraceae</taxon>
        <taxon>Bradyrhizobium</taxon>
    </lineage>
</organism>
<dbReference type="InterPro" id="IPR001296">
    <property type="entry name" value="Glyco_trans_1"/>
</dbReference>
<dbReference type="Gene3D" id="3.40.50.2000">
    <property type="entry name" value="Glycogen Phosphorylase B"/>
    <property type="match status" value="2"/>
</dbReference>
<proteinExistence type="predicted"/>
<feature type="domain" description="Glycosyltransferase subfamily 4-like N-terminal" evidence="2">
    <location>
        <begin position="12"/>
        <end position="171"/>
    </location>
</feature>
<comment type="caution">
    <text evidence="3">The sequence shown here is derived from an EMBL/GenBank/DDBJ whole genome shotgun (WGS) entry which is preliminary data.</text>
</comment>
<dbReference type="InterPro" id="IPR028098">
    <property type="entry name" value="Glyco_trans_4-like_N"/>
</dbReference>
<feature type="domain" description="Glycosyl transferase family 1" evidence="1">
    <location>
        <begin position="185"/>
        <end position="335"/>
    </location>
</feature>
<evidence type="ECO:0000313" key="3">
    <source>
        <dbReference type="EMBL" id="MBR0801687.1"/>
    </source>
</evidence>
<reference evidence="4" key="1">
    <citation type="journal article" date="2021" name="ISME J.">
        <title>Evolutionary origin and ecological implication of a unique nif island in free-living Bradyrhizobium lineages.</title>
        <authorList>
            <person name="Tao J."/>
        </authorList>
    </citation>
    <scope>NUCLEOTIDE SEQUENCE [LARGE SCALE GENOMIC DNA]</scope>
    <source>
        <strain evidence="4">SZCCT0434</strain>
    </source>
</reference>
<sequence>MRVVHIMGDGNPGGGPVVVETLCTGMLASGVEPVIVTQTGSYFFELARAKGWRTFGVDFSRRKDAFQVSREILALLEREAPDVVHAHGGRSALPISLMPRRKRPAFVYTVHGFHYDKKRAGSRQFFKLMEKLCIARADQIVVVGKADERFAHNEGLVGDPRRWSVVHNGLELPAGCTISQQPAFDVAFVGRLHPQKNPLALPAIMAAMKRPHVTMVIVGGGELEPALRDSCRKLGVDAQITLAGAKSRADALALMAQARIFVLPSLWEGVPISVVEAMKMGLPVVASRIPGNQELIREGETGLLASPLDPLEFATHIRSLLDTPDLARSLARNAASFASMTFSIDRQVSAYLRIYRDAIVQSGSSGAS</sequence>
<dbReference type="CDD" id="cd03801">
    <property type="entry name" value="GT4_PimA-like"/>
    <property type="match status" value="1"/>
</dbReference>
<dbReference type="PANTHER" id="PTHR45947">
    <property type="entry name" value="SULFOQUINOVOSYL TRANSFERASE SQD2"/>
    <property type="match status" value="1"/>
</dbReference>
<protein>
    <submittedName>
        <fullName evidence="3">Glycosyltransferase family 4 protein</fullName>
    </submittedName>
</protein>
<dbReference type="Proteomes" id="UP001315278">
    <property type="component" value="Unassembled WGS sequence"/>
</dbReference>
<dbReference type="PANTHER" id="PTHR45947:SF3">
    <property type="entry name" value="SULFOQUINOVOSYL TRANSFERASE SQD2"/>
    <property type="match status" value="1"/>
</dbReference>
<dbReference type="Pfam" id="PF00534">
    <property type="entry name" value="Glycos_transf_1"/>
    <property type="match status" value="1"/>
</dbReference>
<evidence type="ECO:0000259" key="2">
    <source>
        <dbReference type="Pfam" id="PF13439"/>
    </source>
</evidence>
<keyword evidence="4" id="KW-1185">Reference proteome</keyword>
<accession>A0ABS5FY25</accession>
<dbReference type="Pfam" id="PF13439">
    <property type="entry name" value="Glyco_transf_4"/>
    <property type="match status" value="1"/>
</dbReference>
<dbReference type="InterPro" id="IPR050194">
    <property type="entry name" value="Glycosyltransferase_grp1"/>
</dbReference>
<gene>
    <name evidence="3" type="ORF">JQ615_40785</name>
</gene>